<evidence type="ECO:0000256" key="1">
    <source>
        <dbReference type="SAM" id="MobiDB-lite"/>
    </source>
</evidence>
<evidence type="ECO:0000313" key="2">
    <source>
        <dbReference type="EMBL" id="GLB42473.1"/>
    </source>
</evidence>
<dbReference type="Proteomes" id="UP001063166">
    <property type="component" value="Unassembled WGS sequence"/>
</dbReference>
<dbReference type="OrthoDB" id="3365917at2759"/>
<gene>
    <name evidence="2" type="ORF">LshimejAT787_1104880</name>
</gene>
<proteinExistence type="predicted"/>
<dbReference type="AlphaFoldDB" id="A0A9P3URA6"/>
<feature type="compositionally biased region" description="Polar residues" evidence="1">
    <location>
        <begin position="49"/>
        <end position="65"/>
    </location>
</feature>
<keyword evidence="3" id="KW-1185">Reference proteome</keyword>
<organism evidence="2 3">
    <name type="scientific">Lyophyllum shimeji</name>
    <name type="common">Hon-shimeji</name>
    <name type="synonym">Tricholoma shimeji</name>
    <dbReference type="NCBI Taxonomy" id="47721"/>
    <lineage>
        <taxon>Eukaryota</taxon>
        <taxon>Fungi</taxon>
        <taxon>Dikarya</taxon>
        <taxon>Basidiomycota</taxon>
        <taxon>Agaricomycotina</taxon>
        <taxon>Agaricomycetes</taxon>
        <taxon>Agaricomycetidae</taxon>
        <taxon>Agaricales</taxon>
        <taxon>Tricholomatineae</taxon>
        <taxon>Lyophyllaceae</taxon>
        <taxon>Lyophyllum</taxon>
    </lineage>
</organism>
<protein>
    <submittedName>
        <fullName evidence="2">Uncharacterized protein</fullName>
    </submittedName>
</protein>
<feature type="compositionally biased region" description="Gly residues" evidence="1">
    <location>
        <begin position="23"/>
        <end position="46"/>
    </location>
</feature>
<feature type="compositionally biased region" description="Basic residues" evidence="1">
    <location>
        <begin position="12"/>
        <end position="22"/>
    </location>
</feature>
<name>A0A9P3URA6_LYOSH</name>
<feature type="region of interest" description="Disordered" evidence="1">
    <location>
        <begin position="1"/>
        <end position="96"/>
    </location>
</feature>
<comment type="caution">
    <text evidence="2">The sequence shown here is derived from an EMBL/GenBank/DDBJ whole genome shotgun (WGS) entry which is preliminary data.</text>
</comment>
<reference evidence="2" key="1">
    <citation type="submission" date="2022-07" db="EMBL/GenBank/DDBJ databases">
        <title>The genome of Lyophyllum shimeji provides insight into the initial evolution of ectomycorrhizal fungal genome.</title>
        <authorList>
            <person name="Kobayashi Y."/>
            <person name="Shibata T."/>
            <person name="Hirakawa H."/>
            <person name="Shigenobu S."/>
            <person name="Nishiyama T."/>
            <person name="Yamada A."/>
            <person name="Hasebe M."/>
            <person name="Kawaguchi M."/>
        </authorList>
    </citation>
    <scope>NUCLEOTIDE SEQUENCE</scope>
    <source>
        <strain evidence="2">AT787</strain>
    </source>
</reference>
<accession>A0A9P3URA6</accession>
<dbReference type="EMBL" id="BRPK01000011">
    <property type="protein sequence ID" value="GLB42473.1"/>
    <property type="molecule type" value="Genomic_DNA"/>
</dbReference>
<evidence type="ECO:0000313" key="3">
    <source>
        <dbReference type="Proteomes" id="UP001063166"/>
    </source>
</evidence>
<sequence>MFVPFISVPSNKRSRKLYRRKGGGGGGRGGGGGGKGGGSSGGGGAGTSRPASVNAGGTTKQATSYGSGGGRPTTIPAGQPFAGRESGGGTRNQVYGTQQYGSGYPGIAGRGVAGRGFPFVFWPIAWGGIGGVGAAAYLHNSEYGRPSNSTRPGGPMATATFFSNAGNTTYRLISDNTTVAALIPDLSAACSSNLNSSSSTAPSPYNDSFSALPQPEQTVQYYRGSTVALTLDGYNNTAALSSDDKTPDVPLPSNIDRNLLSCLNQTIGAAVPLVDGVPSLSAPNFGIIGMLWILWTLASFF</sequence>